<reference evidence="1 2" key="1">
    <citation type="journal article" date="2019" name="Nat. Ecol. Evol.">
        <title>Megaphylogeny resolves global patterns of mushroom evolution.</title>
        <authorList>
            <person name="Varga T."/>
            <person name="Krizsan K."/>
            <person name="Foldi C."/>
            <person name="Dima B."/>
            <person name="Sanchez-Garcia M."/>
            <person name="Sanchez-Ramirez S."/>
            <person name="Szollosi G.J."/>
            <person name="Szarkandi J.G."/>
            <person name="Papp V."/>
            <person name="Albert L."/>
            <person name="Andreopoulos W."/>
            <person name="Angelini C."/>
            <person name="Antonin V."/>
            <person name="Barry K.W."/>
            <person name="Bougher N.L."/>
            <person name="Buchanan P."/>
            <person name="Buyck B."/>
            <person name="Bense V."/>
            <person name="Catcheside P."/>
            <person name="Chovatia M."/>
            <person name="Cooper J."/>
            <person name="Damon W."/>
            <person name="Desjardin D."/>
            <person name="Finy P."/>
            <person name="Geml J."/>
            <person name="Haridas S."/>
            <person name="Hughes K."/>
            <person name="Justo A."/>
            <person name="Karasinski D."/>
            <person name="Kautmanova I."/>
            <person name="Kiss B."/>
            <person name="Kocsube S."/>
            <person name="Kotiranta H."/>
            <person name="LaButti K.M."/>
            <person name="Lechner B.E."/>
            <person name="Liimatainen K."/>
            <person name="Lipzen A."/>
            <person name="Lukacs Z."/>
            <person name="Mihaltcheva S."/>
            <person name="Morgado L.N."/>
            <person name="Niskanen T."/>
            <person name="Noordeloos M.E."/>
            <person name="Ohm R.A."/>
            <person name="Ortiz-Santana B."/>
            <person name="Ovrebo C."/>
            <person name="Racz N."/>
            <person name="Riley R."/>
            <person name="Savchenko A."/>
            <person name="Shiryaev A."/>
            <person name="Soop K."/>
            <person name="Spirin V."/>
            <person name="Szebenyi C."/>
            <person name="Tomsovsky M."/>
            <person name="Tulloss R.E."/>
            <person name="Uehling J."/>
            <person name="Grigoriev I.V."/>
            <person name="Vagvolgyi C."/>
            <person name="Papp T."/>
            <person name="Martin F.M."/>
            <person name="Miettinen O."/>
            <person name="Hibbett D.S."/>
            <person name="Nagy L.G."/>
        </authorList>
    </citation>
    <scope>NUCLEOTIDE SEQUENCE [LARGE SCALE GENOMIC DNA]</scope>
    <source>
        <strain evidence="1 2">NL-1719</strain>
    </source>
</reference>
<proteinExistence type="predicted"/>
<evidence type="ECO:0000313" key="1">
    <source>
        <dbReference type="EMBL" id="TFK62542.1"/>
    </source>
</evidence>
<gene>
    <name evidence="1" type="ORF">BDN72DRAFT_848564</name>
</gene>
<keyword evidence="2" id="KW-1185">Reference proteome</keyword>
<dbReference type="Proteomes" id="UP000308600">
    <property type="component" value="Unassembled WGS sequence"/>
</dbReference>
<organism evidence="1 2">
    <name type="scientific">Pluteus cervinus</name>
    <dbReference type="NCBI Taxonomy" id="181527"/>
    <lineage>
        <taxon>Eukaryota</taxon>
        <taxon>Fungi</taxon>
        <taxon>Dikarya</taxon>
        <taxon>Basidiomycota</taxon>
        <taxon>Agaricomycotina</taxon>
        <taxon>Agaricomycetes</taxon>
        <taxon>Agaricomycetidae</taxon>
        <taxon>Agaricales</taxon>
        <taxon>Pluteineae</taxon>
        <taxon>Pluteaceae</taxon>
        <taxon>Pluteus</taxon>
    </lineage>
</organism>
<accession>A0ACD3ACG4</accession>
<name>A0ACD3ACG4_9AGAR</name>
<protein>
    <submittedName>
        <fullName evidence="1">Uncharacterized protein</fullName>
    </submittedName>
</protein>
<sequence>MITWIPISSPIIRFADHFVDAALGFSSGIVFFLCHALFIRFEVVAFNLVLNFWTNKIPVAVVACYAYVLSKTSRLSIEESP</sequence>
<evidence type="ECO:0000313" key="2">
    <source>
        <dbReference type="Proteomes" id="UP000308600"/>
    </source>
</evidence>
<dbReference type="EMBL" id="ML208575">
    <property type="protein sequence ID" value="TFK62542.1"/>
    <property type="molecule type" value="Genomic_DNA"/>
</dbReference>